<gene>
    <name evidence="1" type="ORF">BOW52_11100</name>
</gene>
<dbReference type="EMBL" id="MPRK01000369">
    <property type="protein sequence ID" value="OOZ35836.1"/>
    <property type="molecule type" value="Genomic_DNA"/>
</dbReference>
<dbReference type="InterPro" id="IPR010260">
    <property type="entry name" value="AlpA"/>
</dbReference>
<reference evidence="1 2" key="1">
    <citation type="submission" date="2016-11" db="EMBL/GenBank/DDBJ databases">
        <title>Mixed transmission modes and dynamic genome evolution in an obligate animal-bacterial symbiosis.</title>
        <authorList>
            <person name="Russell S.L."/>
            <person name="Corbett-Detig R.B."/>
            <person name="Cavanaugh C.M."/>
        </authorList>
    </citation>
    <scope>NUCLEOTIDE SEQUENCE [LARGE SCALE GENOMIC DNA]</scope>
    <source>
        <strain evidence="1">Sp-SM6</strain>
    </source>
</reference>
<organism evidence="1 2">
    <name type="scientific">Solemya elarraichensis gill symbiont</name>
    <dbReference type="NCBI Taxonomy" id="1918949"/>
    <lineage>
        <taxon>Bacteria</taxon>
        <taxon>Pseudomonadati</taxon>
        <taxon>Pseudomonadota</taxon>
        <taxon>Gammaproteobacteria</taxon>
        <taxon>sulfur-oxidizing symbionts</taxon>
    </lineage>
</organism>
<proteinExistence type="predicted"/>
<dbReference type="Pfam" id="PF05930">
    <property type="entry name" value="Phage_AlpA"/>
    <property type="match status" value="1"/>
</dbReference>
<dbReference type="AlphaFoldDB" id="A0A1T2KSY1"/>
<accession>A0A1T2KSY1</accession>
<evidence type="ECO:0000313" key="2">
    <source>
        <dbReference type="Proteomes" id="UP000190198"/>
    </source>
</evidence>
<sequence>MATMLPQTGYLRLSQIIGNPKTNTPAIIPIGRSTWLEGVKSGKYPKPVKLSPRITAWRVEEIVELIEKLSAAKEVI</sequence>
<name>A0A1T2KSY1_9GAMM</name>
<dbReference type="Proteomes" id="UP000190198">
    <property type="component" value="Unassembled WGS sequence"/>
</dbReference>
<dbReference type="RefSeq" id="WP_078477735.1">
    <property type="nucleotide sequence ID" value="NZ_MPRK01000369.1"/>
</dbReference>
<comment type="caution">
    <text evidence="1">The sequence shown here is derived from an EMBL/GenBank/DDBJ whole genome shotgun (WGS) entry which is preliminary data.</text>
</comment>
<evidence type="ECO:0000313" key="1">
    <source>
        <dbReference type="EMBL" id="OOZ35836.1"/>
    </source>
</evidence>
<keyword evidence="2" id="KW-1185">Reference proteome</keyword>
<dbReference type="OrthoDB" id="5298532at2"/>
<protein>
    <submittedName>
        <fullName evidence="1">AlpA family transcriptional regulator</fullName>
    </submittedName>
</protein>